<dbReference type="AlphaFoldDB" id="A0A367RQK7"/>
<comment type="caution">
    <text evidence="1">The sequence shown here is derived from an EMBL/GenBank/DDBJ whole genome shotgun (WGS) entry which is preliminary data.</text>
</comment>
<name>A0A367RQK7_9NOSO</name>
<sequence>MRHNNLQQEAIQLELLKKTLHGWQPAFTVVESYEWSTDQLEHHFGISRQELYKIRSKPFLWRSSILVFLHLRKNTWRVYSLNPVPIGG</sequence>
<accession>A0A367RQK7</accession>
<evidence type="ECO:0000313" key="2">
    <source>
        <dbReference type="Proteomes" id="UP000252107"/>
    </source>
</evidence>
<gene>
    <name evidence="1" type="ORF">A6770_12855</name>
</gene>
<protein>
    <submittedName>
        <fullName evidence="1">Uncharacterized protein</fullName>
    </submittedName>
</protein>
<evidence type="ECO:0000313" key="1">
    <source>
        <dbReference type="EMBL" id="RCJ38785.1"/>
    </source>
</evidence>
<proteinExistence type="predicted"/>
<keyword evidence="2" id="KW-1185">Reference proteome</keyword>
<dbReference type="Proteomes" id="UP000252107">
    <property type="component" value="Unassembled WGS sequence"/>
</dbReference>
<reference evidence="1" key="1">
    <citation type="submission" date="2016-04" db="EMBL/GenBank/DDBJ databases">
        <authorList>
            <person name="Tabuchi Yagui T.R."/>
        </authorList>
    </citation>
    <scope>NUCLEOTIDE SEQUENCE [LARGE SCALE GENOMIC DNA]</scope>
    <source>
        <strain evidence="1">NIES-26</strain>
    </source>
</reference>
<dbReference type="EMBL" id="LXQD01000087">
    <property type="protein sequence ID" value="RCJ38785.1"/>
    <property type="molecule type" value="Genomic_DNA"/>
</dbReference>
<organism evidence="1 2">
    <name type="scientific">Nostoc minutum NIES-26</name>
    <dbReference type="NCBI Taxonomy" id="1844469"/>
    <lineage>
        <taxon>Bacteria</taxon>
        <taxon>Bacillati</taxon>
        <taxon>Cyanobacteriota</taxon>
        <taxon>Cyanophyceae</taxon>
        <taxon>Nostocales</taxon>
        <taxon>Nostocaceae</taxon>
        <taxon>Nostoc</taxon>
    </lineage>
</organism>